<accession>A0A6A3LN62</accession>
<organism evidence="1 6">
    <name type="scientific">Phytophthora rubi</name>
    <dbReference type="NCBI Taxonomy" id="129364"/>
    <lineage>
        <taxon>Eukaryota</taxon>
        <taxon>Sar</taxon>
        <taxon>Stramenopiles</taxon>
        <taxon>Oomycota</taxon>
        <taxon>Peronosporomycetes</taxon>
        <taxon>Peronosporales</taxon>
        <taxon>Peronosporaceae</taxon>
        <taxon>Phytophthora</taxon>
    </lineage>
</organism>
<evidence type="ECO:0000313" key="4">
    <source>
        <dbReference type="Proteomes" id="UP000429607"/>
    </source>
</evidence>
<dbReference type="Proteomes" id="UP000435112">
    <property type="component" value="Unassembled WGS sequence"/>
</dbReference>
<evidence type="ECO:0000313" key="5">
    <source>
        <dbReference type="Proteomes" id="UP000434957"/>
    </source>
</evidence>
<dbReference type="EMBL" id="QXFV01000621">
    <property type="protein sequence ID" value="KAE9032612.1"/>
    <property type="molecule type" value="Genomic_DNA"/>
</dbReference>
<protein>
    <submittedName>
        <fullName evidence="1">Uncharacterized protein</fullName>
    </submittedName>
</protein>
<gene>
    <name evidence="2" type="ORF">PR001_g10531</name>
    <name evidence="1" type="ORF">PR002_g13445</name>
    <name evidence="3" type="ORF">PR003_g6048</name>
</gene>
<evidence type="ECO:0000313" key="1">
    <source>
        <dbReference type="EMBL" id="KAE9017233.1"/>
    </source>
</evidence>
<dbReference type="AlphaFoldDB" id="A0A6A3LN62"/>
<name>A0A6A3LN62_9STRA</name>
<evidence type="ECO:0000313" key="2">
    <source>
        <dbReference type="EMBL" id="KAE9032612.1"/>
    </source>
</evidence>
<dbReference type="EMBL" id="QXFT01000262">
    <property type="protein sequence ID" value="KAE9349124.1"/>
    <property type="molecule type" value="Genomic_DNA"/>
</dbReference>
<evidence type="ECO:0000313" key="6">
    <source>
        <dbReference type="Proteomes" id="UP000435112"/>
    </source>
</evidence>
<dbReference type="Proteomes" id="UP000429607">
    <property type="component" value="Unassembled WGS sequence"/>
</dbReference>
<reference evidence="4 6" key="1">
    <citation type="submission" date="2018-09" db="EMBL/GenBank/DDBJ databases">
        <title>Genomic investigation of the strawberry pathogen Phytophthora fragariae indicates pathogenicity is determined by transcriptional variation in three key races.</title>
        <authorList>
            <person name="Adams T.M."/>
            <person name="Armitage A.D."/>
            <person name="Sobczyk M.K."/>
            <person name="Bates H.J."/>
            <person name="Dunwell J.M."/>
            <person name="Nellist C.F."/>
            <person name="Harrison R.J."/>
        </authorList>
    </citation>
    <scope>NUCLEOTIDE SEQUENCE [LARGE SCALE GENOMIC DNA]</scope>
    <source>
        <strain evidence="2 4">SCRP249</strain>
        <strain evidence="1 6">SCRP324</strain>
        <strain evidence="3 5">SCRP333</strain>
    </source>
</reference>
<dbReference type="EMBL" id="QXFU01000888">
    <property type="protein sequence ID" value="KAE9017233.1"/>
    <property type="molecule type" value="Genomic_DNA"/>
</dbReference>
<dbReference type="Proteomes" id="UP000434957">
    <property type="component" value="Unassembled WGS sequence"/>
</dbReference>
<proteinExistence type="predicted"/>
<evidence type="ECO:0000313" key="3">
    <source>
        <dbReference type="EMBL" id="KAE9349124.1"/>
    </source>
</evidence>
<sequence>MKDTRREEKDLSTHSMIDFMWVQEPEWCATYTRKK</sequence>
<keyword evidence="5" id="KW-1185">Reference proteome</keyword>
<comment type="caution">
    <text evidence="1">The sequence shown here is derived from an EMBL/GenBank/DDBJ whole genome shotgun (WGS) entry which is preliminary data.</text>
</comment>